<dbReference type="Gene3D" id="3.40.50.300">
    <property type="entry name" value="P-loop containing nucleotide triphosphate hydrolases"/>
    <property type="match status" value="1"/>
</dbReference>
<name>A0A8B6DKJ7_MYTGA</name>
<protein>
    <recommendedName>
        <fullName evidence="2">VLIG-type G domain-containing protein</fullName>
    </recommendedName>
</protein>
<organism evidence="3 4">
    <name type="scientific">Mytilus galloprovincialis</name>
    <name type="common">Mediterranean mussel</name>
    <dbReference type="NCBI Taxonomy" id="29158"/>
    <lineage>
        <taxon>Eukaryota</taxon>
        <taxon>Metazoa</taxon>
        <taxon>Spiralia</taxon>
        <taxon>Lophotrochozoa</taxon>
        <taxon>Mollusca</taxon>
        <taxon>Bivalvia</taxon>
        <taxon>Autobranchia</taxon>
        <taxon>Pteriomorphia</taxon>
        <taxon>Mytilida</taxon>
        <taxon>Mytiloidea</taxon>
        <taxon>Mytilidae</taxon>
        <taxon>Mytilinae</taxon>
        <taxon>Mytilus</taxon>
    </lineage>
</organism>
<accession>A0A8B6DKJ7</accession>
<dbReference type="PROSITE" id="PS51717">
    <property type="entry name" value="G_VLIG"/>
    <property type="match status" value="1"/>
</dbReference>
<evidence type="ECO:0000313" key="3">
    <source>
        <dbReference type="EMBL" id="VDI20086.1"/>
    </source>
</evidence>
<gene>
    <name evidence="3" type="ORF">MGAL_10B054045</name>
</gene>
<feature type="compositionally biased region" description="Basic and acidic residues" evidence="1">
    <location>
        <begin position="946"/>
        <end position="970"/>
    </location>
</feature>
<dbReference type="InterPro" id="IPR030383">
    <property type="entry name" value="G_VLIG_dom"/>
</dbReference>
<keyword evidence="4" id="KW-1185">Reference proteome</keyword>
<evidence type="ECO:0000259" key="2">
    <source>
        <dbReference type="PROSITE" id="PS51717"/>
    </source>
</evidence>
<dbReference type="Proteomes" id="UP000596742">
    <property type="component" value="Unassembled WGS sequence"/>
</dbReference>
<proteinExistence type="predicted"/>
<dbReference type="InterPro" id="IPR027417">
    <property type="entry name" value="P-loop_NTPase"/>
</dbReference>
<dbReference type="OrthoDB" id="8432505at2759"/>
<reference evidence="3" key="1">
    <citation type="submission" date="2018-11" db="EMBL/GenBank/DDBJ databases">
        <authorList>
            <person name="Alioto T."/>
            <person name="Alioto T."/>
        </authorList>
    </citation>
    <scope>NUCLEOTIDE SEQUENCE</scope>
</reference>
<dbReference type="PANTHER" id="PTHR14819:SF25">
    <property type="entry name" value="CHROMOSOME UNDETERMINED SCAFFOLD_52, WHOLE GENOME SHOTGUN SEQUENCE"/>
    <property type="match status" value="1"/>
</dbReference>
<dbReference type="PANTHER" id="PTHR14819">
    <property type="entry name" value="GTP-BINDING"/>
    <property type="match status" value="1"/>
</dbReference>
<comment type="caution">
    <text evidence="3">The sequence shown here is derived from an EMBL/GenBank/DDBJ whole genome shotgun (WGS) entry which is preliminary data.</text>
</comment>
<dbReference type="SUPFAM" id="SSF52540">
    <property type="entry name" value="P-loop containing nucleoside triphosphate hydrolases"/>
    <property type="match status" value="1"/>
</dbReference>
<dbReference type="GO" id="GO:0005525">
    <property type="term" value="F:GTP binding"/>
    <property type="evidence" value="ECO:0007669"/>
    <property type="project" value="InterPro"/>
</dbReference>
<sequence length="1379" mass="160611">MHQTLGSSISEMVYIIESNGCTQEEVDTLSEVLDDIKTVSKKHIEIVDITDDNSKTTNLSNVTEYIQNYLSVELSKSKSTTLAEIERIFVKHDIETNQEDDVFKNAKTKAQDIFQYLKSQKAPLTTLWKQYSVFLKELNKERNTSRKMEIINQMTHIRQQQYDICSRFSAEQKLFINFLVGTNTKPNMLALFITHLKMLLEMESFRNVGIHQSKSEPVVFGIEHVIREISQIYECLQEIRPPLTDKKFMLAVNFSRTAVAKMLVTGHPVEIMDGDACNIPMAWIENMFLGLKTEIGENTKILSLSLLGLQSSGKSTLLNAMFGLQLAVDAGQCTKGVFLQLVPLPVGQYPFDYILVIDTEGLRAPERKSISHKHDNKLATFVTGIGDVTVINIKGENTSEIGDILEIVVHAFLRLKQVSKNFQLQQSCIFVHQNVPNSLAKEKMLPGTLRLVKCLDDMTKDAANYEGIQNCDSFSDVIHFDSDKHVFHFPDLWCGTPPMCAVNSGYSENVESLKRNILLDISSRRSTYFTTQEIFERIKNLWSGILSEDFVYCYRNGIELKTVRKVEGKIFELKRKIESVSSRFLKFKVDLYLKKCKSEKDLKKNKDKLKELLTRELEDNLKMIINDWKTFVEKDDMKDIIMQWNEPNISKLTRAFKEELNAGIENIEKKTDKYKLEIRQKFILSTADRKHWKQYAATFVEPYTSFPMDVDIANFFEHIWRQSIEHYGLRQNIQKLEIERETKKVLWAYFETEATYLKKEFKAVGVSPCGDQHCLTDMISFDQIKENHITSKKTSSQTKAWAYQLTCNLCHSMDRVLDSRPVEKFDIDNVRTLFDTFQLEYKNMNKKAHDHYSFNFTISFKAMLAVRVCNMDVRLYKNDENEYEQKFGVKKKESELRQELLNHFRKLVTENMQQKLQSVAIVIPEIGPEQTMPDVDEGQPDPNVNTKDEDKQPCAEIKTSEGKGSPDKLCDANMPIETEEATMLHSRRIELNTQQEGEHHAQAHVVRHKSKIPIQGLQENWKQQDMDTAKQIAHIIAECVTSNVKIWLPDKIVNIMLKKFKFVKHELIKSIMTHLAELEDFNQYYSYIENTSDYVQEYIKTSTESIISSETLFFKELIAHRVSSIYDHILKVIRSTKSSPNDMHEFLKNLIDRTATESSRTRVDAFSMSCEDFTVVESIHVNDFLTLIEYLQIILYESKESCLQEIKNLQRRSSWNVINPYKVIFKQLWGCEEQCPFCNEPCQYTDKKHDERHSCLLHRPEGVQGWRFIDTGSLSIDICNVNMQSEDAFDCNLRSRRYKCHEHKQREEQTWHPYREFRTYAPNWDIAPDPSLKNTEYWAWYLFTFRKKIEESYNVRFPKLPTHWAHITKANAVKSLQNT</sequence>
<dbReference type="InterPro" id="IPR052986">
    <property type="entry name" value="VLIG_GTPase"/>
</dbReference>
<feature type="region of interest" description="Disordered" evidence="1">
    <location>
        <begin position="927"/>
        <end position="970"/>
    </location>
</feature>
<evidence type="ECO:0000313" key="4">
    <source>
        <dbReference type="Proteomes" id="UP000596742"/>
    </source>
</evidence>
<dbReference type="EMBL" id="UYJE01003540">
    <property type="protein sequence ID" value="VDI20086.1"/>
    <property type="molecule type" value="Genomic_DNA"/>
</dbReference>
<evidence type="ECO:0000256" key="1">
    <source>
        <dbReference type="SAM" id="MobiDB-lite"/>
    </source>
</evidence>
<dbReference type="Pfam" id="PF25683">
    <property type="entry name" value="URGCP_GTPase"/>
    <property type="match status" value="1"/>
</dbReference>
<feature type="domain" description="VLIG-type G" evidence="2">
    <location>
        <begin position="298"/>
        <end position="542"/>
    </location>
</feature>